<dbReference type="SUPFAM" id="SSF50494">
    <property type="entry name" value="Trypsin-like serine proteases"/>
    <property type="match status" value="1"/>
</dbReference>
<keyword evidence="6 11" id="KW-0720">Serine protease</keyword>
<evidence type="ECO:0000256" key="3">
    <source>
        <dbReference type="ARBA" id="ARBA00022670"/>
    </source>
</evidence>
<evidence type="ECO:0000256" key="7">
    <source>
        <dbReference type="ARBA" id="ARBA00023145"/>
    </source>
</evidence>
<evidence type="ECO:0000256" key="11">
    <source>
        <dbReference type="RuleBase" id="RU363034"/>
    </source>
</evidence>
<dbReference type="InterPro" id="IPR001254">
    <property type="entry name" value="Trypsin_dom"/>
</dbReference>
<organism evidence="14 15">
    <name type="scientific">Menidia menidia</name>
    <name type="common">Atlantic silverside</name>
    <dbReference type="NCBI Taxonomy" id="238744"/>
    <lineage>
        <taxon>Eukaryota</taxon>
        <taxon>Metazoa</taxon>
        <taxon>Chordata</taxon>
        <taxon>Craniata</taxon>
        <taxon>Vertebrata</taxon>
        <taxon>Euteleostomi</taxon>
        <taxon>Actinopterygii</taxon>
        <taxon>Neopterygii</taxon>
        <taxon>Teleostei</taxon>
        <taxon>Neoteleostei</taxon>
        <taxon>Acanthomorphata</taxon>
        <taxon>Ovalentaria</taxon>
        <taxon>Atherinomorphae</taxon>
        <taxon>Atheriniformes</taxon>
        <taxon>Atherinopsidae</taxon>
        <taxon>Menidiinae</taxon>
        <taxon>Menidia</taxon>
    </lineage>
</organism>
<dbReference type="PROSITE" id="PS50240">
    <property type="entry name" value="TRYPSIN_DOM"/>
    <property type="match status" value="1"/>
</dbReference>
<evidence type="ECO:0000256" key="6">
    <source>
        <dbReference type="ARBA" id="ARBA00022825"/>
    </source>
</evidence>
<evidence type="ECO:0000256" key="4">
    <source>
        <dbReference type="ARBA" id="ARBA00022729"/>
    </source>
</evidence>
<evidence type="ECO:0000259" key="13">
    <source>
        <dbReference type="PROSITE" id="PS50240"/>
    </source>
</evidence>
<evidence type="ECO:0000313" key="15">
    <source>
        <dbReference type="Proteomes" id="UP000677803"/>
    </source>
</evidence>
<accession>A0A8S4BSH0</accession>
<dbReference type="SMART" id="SM00020">
    <property type="entry name" value="Tryp_SPc"/>
    <property type="match status" value="1"/>
</dbReference>
<dbReference type="OrthoDB" id="10061449at2759"/>
<dbReference type="InterPro" id="IPR043504">
    <property type="entry name" value="Peptidase_S1_PA_chymotrypsin"/>
</dbReference>
<dbReference type="FunFam" id="2.40.10.10:FF:000017">
    <property type="entry name" value="Chymotrypsin-like elastase family member 1"/>
    <property type="match status" value="1"/>
</dbReference>
<keyword evidence="5 11" id="KW-0378">Hydrolase</keyword>
<dbReference type="PROSITE" id="PS00134">
    <property type="entry name" value="TRYPSIN_HIS"/>
    <property type="match status" value="1"/>
</dbReference>
<feature type="domain" description="Peptidase S1" evidence="13">
    <location>
        <begin position="35"/>
        <end position="271"/>
    </location>
</feature>
<name>A0A8S4BSH0_9TELE</name>
<feature type="chain" id="PRO_5035749034" description="pancreatic elastase II" evidence="12">
    <location>
        <begin position="23"/>
        <end position="273"/>
    </location>
</feature>
<dbReference type="Pfam" id="PF00089">
    <property type="entry name" value="Trypsin"/>
    <property type="match status" value="1"/>
</dbReference>
<dbReference type="InterPro" id="IPR050850">
    <property type="entry name" value="Peptidase_S1_Elastase_sf"/>
</dbReference>
<evidence type="ECO:0000256" key="5">
    <source>
        <dbReference type="ARBA" id="ARBA00022801"/>
    </source>
</evidence>
<evidence type="ECO:0000256" key="12">
    <source>
        <dbReference type="SAM" id="SignalP"/>
    </source>
</evidence>
<dbReference type="GO" id="GO:0005615">
    <property type="term" value="C:extracellular space"/>
    <property type="evidence" value="ECO:0007669"/>
    <property type="project" value="TreeGrafter"/>
</dbReference>
<dbReference type="InterPro" id="IPR033116">
    <property type="entry name" value="TRYPSIN_SER"/>
</dbReference>
<dbReference type="AlphaFoldDB" id="A0A8S4BSH0"/>
<dbReference type="InterPro" id="IPR001314">
    <property type="entry name" value="Peptidase_S1A"/>
</dbReference>
<protein>
    <recommendedName>
        <fullName evidence="10">pancreatic elastase II</fullName>
        <ecNumber evidence="10">3.4.21.71</ecNumber>
    </recommendedName>
</protein>
<dbReference type="EC" id="3.4.21.71" evidence="10"/>
<evidence type="ECO:0000313" key="14">
    <source>
        <dbReference type="EMBL" id="CAG6021265.1"/>
    </source>
</evidence>
<evidence type="ECO:0000256" key="8">
    <source>
        <dbReference type="ARBA" id="ARBA00023157"/>
    </source>
</evidence>
<reference evidence="14" key="1">
    <citation type="submission" date="2021-05" db="EMBL/GenBank/DDBJ databases">
        <authorList>
            <person name="Tigano A."/>
        </authorList>
    </citation>
    <scope>NUCLEOTIDE SEQUENCE</scope>
</reference>
<keyword evidence="3 11" id="KW-0645">Protease</keyword>
<dbReference type="EMBL" id="CAJRST010041110">
    <property type="protein sequence ID" value="CAG6021265.1"/>
    <property type="molecule type" value="Genomic_DNA"/>
</dbReference>
<keyword evidence="7" id="KW-0865">Zymogen</keyword>
<dbReference type="PRINTS" id="PR00722">
    <property type="entry name" value="CHYMOTRYPSIN"/>
</dbReference>
<evidence type="ECO:0000256" key="1">
    <source>
        <dbReference type="ARBA" id="ARBA00004613"/>
    </source>
</evidence>
<dbReference type="CDD" id="cd00190">
    <property type="entry name" value="Tryp_SPc"/>
    <property type="match status" value="1"/>
</dbReference>
<keyword evidence="4 12" id="KW-0732">Signal</keyword>
<dbReference type="GO" id="GO:0006508">
    <property type="term" value="P:proteolysis"/>
    <property type="evidence" value="ECO:0007669"/>
    <property type="project" value="UniProtKB-KW"/>
</dbReference>
<dbReference type="PANTHER" id="PTHR24257:SF19">
    <property type="entry name" value="CHYMOTRYPSIN-LIKE ELASTASE FAMILY MEMBER 2B"/>
    <property type="match status" value="1"/>
</dbReference>
<comment type="catalytic activity">
    <reaction evidence="9">
        <text>Preferential cleavage: Leu-|-Xaa, Met-|-Xaa and Phe-|-Xaa. Hydrolyzes elastin.</text>
        <dbReference type="EC" id="3.4.21.71"/>
    </reaction>
</comment>
<comment type="caution">
    <text evidence="14">The sequence shown here is derived from an EMBL/GenBank/DDBJ whole genome shotgun (WGS) entry which is preliminary data.</text>
</comment>
<gene>
    <name evidence="14" type="ORF">MMEN_LOCUS21478</name>
</gene>
<sequence>MCSCSVTMRLLVLAAVVAVACGCGLPTFPPSLNRVVAGKNVRPHSWPWQVSLQSDSTGSWTHVCGGTLISSEWVLSAAHCINDRYNYKVELGKHSLKETEEGSIALMPSKIITHEDYNILLSRNDIALIKLSSPVTFSDTIMPACLPDQGVVLSHRASCYITGWGRLATGGPPADILQQALLPVVGHEICSQPEWWSVLATEKMVCAGGDGITAGCNGDSGGPLNYQKPDGSWEVHGVVSFGSGMGCNVLQKPTVFTKVSSYIGWIHTVTTSN</sequence>
<dbReference type="GO" id="GO:0004252">
    <property type="term" value="F:serine-type endopeptidase activity"/>
    <property type="evidence" value="ECO:0007669"/>
    <property type="project" value="UniProtKB-EC"/>
</dbReference>
<proteinExistence type="predicted"/>
<dbReference type="InterPro" id="IPR009003">
    <property type="entry name" value="Peptidase_S1_PA"/>
</dbReference>
<dbReference type="PANTHER" id="PTHR24257">
    <property type="entry name" value="CHYMOTRYPSIN-LIKE ELASTASE FAMILY MEMBER"/>
    <property type="match status" value="1"/>
</dbReference>
<keyword evidence="15" id="KW-1185">Reference proteome</keyword>
<feature type="signal peptide" evidence="12">
    <location>
        <begin position="1"/>
        <end position="22"/>
    </location>
</feature>
<comment type="subcellular location">
    <subcellularLocation>
        <location evidence="1">Secreted</location>
    </subcellularLocation>
</comment>
<dbReference type="PROSITE" id="PS00135">
    <property type="entry name" value="TRYPSIN_SER"/>
    <property type="match status" value="1"/>
</dbReference>
<dbReference type="InterPro" id="IPR018114">
    <property type="entry name" value="TRYPSIN_HIS"/>
</dbReference>
<keyword evidence="8" id="KW-1015">Disulfide bond</keyword>
<evidence type="ECO:0000256" key="2">
    <source>
        <dbReference type="ARBA" id="ARBA00022525"/>
    </source>
</evidence>
<dbReference type="Proteomes" id="UP000677803">
    <property type="component" value="Unassembled WGS sequence"/>
</dbReference>
<evidence type="ECO:0000256" key="10">
    <source>
        <dbReference type="ARBA" id="ARBA00038991"/>
    </source>
</evidence>
<dbReference type="Gene3D" id="2.40.10.10">
    <property type="entry name" value="Trypsin-like serine proteases"/>
    <property type="match status" value="2"/>
</dbReference>
<keyword evidence="2" id="KW-0964">Secreted</keyword>
<evidence type="ECO:0000256" key="9">
    <source>
        <dbReference type="ARBA" id="ARBA00036026"/>
    </source>
</evidence>
<dbReference type="FunFam" id="2.40.10.10:FF:000004">
    <property type="entry name" value="Tryptase gamma 1"/>
    <property type="match status" value="1"/>
</dbReference>